<dbReference type="InterPro" id="IPR027275">
    <property type="entry name" value="PRC-brl_dom"/>
</dbReference>
<dbReference type="Gene3D" id="2.30.30.240">
    <property type="entry name" value="PRC-barrel domain"/>
    <property type="match status" value="1"/>
</dbReference>
<dbReference type="KEGG" id="apo:Arcpr_1444"/>
<dbReference type="OrthoDB" id="85079at2157"/>
<dbReference type="PANTHER" id="PTHR38137">
    <property type="entry name" value="PRC-BARREL DOMAIN PROTEIN"/>
    <property type="match status" value="1"/>
</dbReference>
<reference evidence="2 3" key="1">
    <citation type="journal article" date="2010" name="Stand. Genomic Sci.">
        <title>Complete genome sequence of Archaeoglobus profundus type strain (AV18).</title>
        <authorList>
            <person name="von Jan M."/>
            <person name="Lapidus A."/>
            <person name="Del Rio T.G."/>
            <person name="Copeland A."/>
            <person name="Tice H."/>
            <person name="Cheng J.F."/>
            <person name="Lucas S."/>
            <person name="Chen F."/>
            <person name="Nolan M."/>
            <person name="Goodwin L."/>
            <person name="Han C."/>
            <person name="Pitluck S."/>
            <person name="Liolios K."/>
            <person name="Ivanova N."/>
            <person name="Mavromatis K."/>
            <person name="Ovchinnikova G."/>
            <person name="Chertkov O."/>
            <person name="Pati A."/>
            <person name="Chen A."/>
            <person name="Palaniappan K."/>
            <person name="Land M."/>
            <person name="Hauser L."/>
            <person name="Chang Y.J."/>
            <person name="Jeffries C.D."/>
            <person name="Saunders E."/>
            <person name="Brettin T."/>
            <person name="Detter J.C."/>
            <person name="Chain P."/>
            <person name="Eichinger K."/>
            <person name="Huber H."/>
            <person name="Spring S."/>
            <person name="Rohde M."/>
            <person name="Goker M."/>
            <person name="Wirth R."/>
            <person name="Woyke T."/>
            <person name="Bristow J."/>
            <person name="Eisen J.A."/>
            <person name="Markowitz V."/>
            <person name="Hugenholtz P."/>
            <person name="Kyrpides N.C."/>
            <person name="Klenk H.P."/>
        </authorList>
    </citation>
    <scope>NUCLEOTIDE SEQUENCE [LARGE SCALE GENOMIC DNA]</scope>
    <source>
        <strain evidence="3">DSM 5631 / JCM 9629 / NBRC 100127 / Av18</strain>
    </source>
</reference>
<dbReference type="eggNOG" id="arCOG02155">
    <property type="taxonomic scope" value="Archaea"/>
</dbReference>
<dbReference type="GeneID" id="8740133"/>
<name>D2REE8_ARCPA</name>
<dbReference type="HOGENOM" id="CLU_174517_0_0_2"/>
<dbReference type="SUPFAM" id="SSF50346">
    <property type="entry name" value="PRC-barrel domain"/>
    <property type="match status" value="1"/>
</dbReference>
<dbReference type="Pfam" id="PF05239">
    <property type="entry name" value="PRC"/>
    <property type="match status" value="1"/>
</dbReference>
<protein>
    <submittedName>
        <fullName evidence="2">PRC-barrel domain protein</fullName>
    </submittedName>
</protein>
<sequence>MITAKSLAKKTVTLSDGTIVGELYNILVDFKTGTLLSLLVKPSRKVDDFEMQDGLYVIPFEYVKAVSDYVVINRRR</sequence>
<dbReference type="PaxDb" id="572546-Arcpr_1444"/>
<keyword evidence="3" id="KW-1185">Reference proteome</keyword>
<organism evidence="2 3">
    <name type="scientific">Archaeoglobus profundus (strain DSM 5631 / JCM 9629 / NBRC 100127 / Av18)</name>
    <dbReference type="NCBI Taxonomy" id="572546"/>
    <lineage>
        <taxon>Archaea</taxon>
        <taxon>Methanobacteriati</taxon>
        <taxon>Methanobacteriota</taxon>
        <taxon>Archaeoglobi</taxon>
        <taxon>Archaeoglobales</taxon>
        <taxon>Archaeoglobaceae</taxon>
        <taxon>Archaeoglobus</taxon>
    </lineage>
</organism>
<dbReference type="Proteomes" id="UP000001901">
    <property type="component" value="Chromosome"/>
</dbReference>
<evidence type="ECO:0000313" key="3">
    <source>
        <dbReference type="Proteomes" id="UP000001901"/>
    </source>
</evidence>
<feature type="domain" description="PRC-barrel" evidence="1">
    <location>
        <begin position="2"/>
        <end position="74"/>
    </location>
</feature>
<dbReference type="InterPro" id="IPR011033">
    <property type="entry name" value="PRC_barrel-like_sf"/>
</dbReference>
<proteinExistence type="predicted"/>
<accession>D2REE8</accession>
<dbReference type="STRING" id="572546.Arcpr_1444"/>
<dbReference type="AlphaFoldDB" id="D2REE8"/>
<evidence type="ECO:0000259" key="1">
    <source>
        <dbReference type="Pfam" id="PF05239"/>
    </source>
</evidence>
<gene>
    <name evidence="2" type="ordered locus">Arcpr_1444</name>
</gene>
<dbReference type="PANTHER" id="PTHR38137:SF2">
    <property type="entry name" value="PRC-BARREL DOMAIN-CONTAINING PROTEIN"/>
    <property type="match status" value="1"/>
</dbReference>
<evidence type="ECO:0000313" key="2">
    <source>
        <dbReference type="EMBL" id="ADB58492.1"/>
    </source>
</evidence>
<dbReference type="EMBL" id="CP001857">
    <property type="protein sequence ID" value="ADB58492.1"/>
    <property type="molecule type" value="Genomic_DNA"/>
</dbReference>
<dbReference type="RefSeq" id="WP_012940828.1">
    <property type="nucleotide sequence ID" value="NC_013741.1"/>
</dbReference>